<name>A0ABT7M171_9CYAN</name>
<dbReference type="PANTHER" id="PTHR43792:SF9">
    <property type="entry name" value="RIBOSOMAL-PROTEIN-ALANINE ACETYLTRANSFERASE"/>
    <property type="match status" value="1"/>
</dbReference>
<protein>
    <submittedName>
        <fullName evidence="2">GNAT family N-acetyltransferase</fullName>
    </submittedName>
</protein>
<reference evidence="2 3" key="1">
    <citation type="submission" date="2023-06" db="EMBL/GenBank/DDBJ databases">
        <title>Whole genome sequence of Oscillatoria calcuttensis NRMC-F 0142.</title>
        <authorList>
            <person name="Shakena Fathima T."/>
            <person name="Muralitharan G."/>
            <person name="Thajuddin N."/>
        </authorList>
    </citation>
    <scope>NUCLEOTIDE SEQUENCE [LARGE SCALE GENOMIC DNA]</scope>
    <source>
        <strain evidence="2 3">NRMC-F 0142</strain>
    </source>
</reference>
<dbReference type="Gene3D" id="3.40.630.30">
    <property type="match status" value="1"/>
</dbReference>
<dbReference type="SUPFAM" id="SSF55729">
    <property type="entry name" value="Acyl-CoA N-acyltransferases (Nat)"/>
    <property type="match status" value="1"/>
</dbReference>
<dbReference type="PANTHER" id="PTHR43792">
    <property type="entry name" value="GNAT FAMILY, PUTATIVE (AFU_ORTHOLOGUE AFUA_3G00765)-RELATED-RELATED"/>
    <property type="match status" value="1"/>
</dbReference>
<dbReference type="PROSITE" id="PS51186">
    <property type="entry name" value="GNAT"/>
    <property type="match status" value="1"/>
</dbReference>
<keyword evidence="3" id="KW-1185">Reference proteome</keyword>
<proteinExistence type="predicted"/>
<evidence type="ECO:0000313" key="3">
    <source>
        <dbReference type="Proteomes" id="UP001230986"/>
    </source>
</evidence>
<feature type="domain" description="N-acetyltransferase" evidence="1">
    <location>
        <begin position="18"/>
        <end position="180"/>
    </location>
</feature>
<dbReference type="EMBL" id="JASVEJ010000038">
    <property type="protein sequence ID" value="MDL5057809.1"/>
    <property type="molecule type" value="Genomic_DNA"/>
</dbReference>
<evidence type="ECO:0000313" key="2">
    <source>
        <dbReference type="EMBL" id="MDL5057809.1"/>
    </source>
</evidence>
<organism evidence="2 3">
    <name type="scientific">Geitlerinema calcuttense NRMC-F 0142</name>
    <dbReference type="NCBI Taxonomy" id="2922238"/>
    <lineage>
        <taxon>Bacteria</taxon>
        <taxon>Bacillati</taxon>
        <taxon>Cyanobacteriota</taxon>
        <taxon>Cyanophyceae</taxon>
        <taxon>Geitlerinematales</taxon>
        <taxon>Geitlerinemataceae</taxon>
        <taxon>Geitlerinema</taxon>
    </lineage>
</organism>
<dbReference type="InterPro" id="IPR000182">
    <property type="entry name" value="GNAT_dom"/>
</dbReference>
<dbReference type="Proteomes" id="UP001230986">
    <property type="component" value="Unassembled WGS sequence"/>
</dbReference>
<evidence type="ECO:0000259" key="1">
    <source>
        <dbReference type="PROSITE" id="PS51186"/>
    </source>
</evidence>
<dbReference type="Pfam" id="PF13302">
    <property type="entry name" value="Acetyltransf_3"/>
    <property type="match status" value="1"/>
</dbReference>
<dbReference type="InterPro" id="IPR016181">
    <property type="entry name" value="Acyl_CoA_acyltransferase"/>
</dbReference>
<gene>
    <name evidence="2" type="ORF">QQ055_10140</name>
</gene>
<dbReference type="InterPro" id="IPR051531">
    <property type="entry name" value="N-acetyltransferase"/>
</dbReference>
<accession>A0ABT7M171</accession>
<sequence length="187" mass="21321">MSQDFSLISFPELETERLLLRQATPADAQAIFTVFSDPQVTQFHDLDTLTQIEEAIAVIERRAKGFETGRGIRWAIARKSDNYLMGSCGFTWDRQTNSAEVGYELASQFWKQGIMSEALQAILQYAFEKIGLEFVIAEIMLENLASRTLLEKLGFQSQVILKQQGFWKGKSHDLERFSLIKAEFIAN</sequence>
<dbReference type="RefSeq" id="WP_286004651.1">
    <property type="nucleotide sequence ID" value="NZ_JASVEJ010000038.1"/>
</dbReference>
<comment type="caution">
    <text evidence="2">The sequence shown here is derived from an EMBL/GenBank/DDBJ whole genome shotgun (WGS) entry which is preliminary data.</text>
</comment>